<reference evidence="2 3" key="1">
    <citation type="submission" date="2017-05" db="EMBL/GenBank/DDBJ databases">
        <authorList>
            <person name="Song R."/>
            <person name="Chenine A.L."/>
            <person name="Ruprecht R.M."/>
        </authorList>
    </citation>
    <scope>NUCLEOTIDE SEQUENCE [LARGE SCALE GENOMIC DNA]</scope>
    <source>
        <strain evidence="2">PD5205</strain>
    </source>
</reference>
<evidence type="ECO:0000313" key="3">
    <source>
        <dbReference type="Proteomes" id="UP000195953"/>
    </source>
</evidence>
<gene>
    <name evidence="2" type="ORF">PD5205_01218</name>
</gene>
<dbReference type="AlphaFoldDB" id="A0A1Y6HJ08"/>
<proteinExistence type="predicted"/>
<dbReference type="Proteomes" id="UP000195953">
    <property type="component" value="Chromosome 1"/>
</dbReference>
<name>A0A1Y6HJ08_9XANT</name>
<dbReference type="EMBL" id="LT853885">
    <property type="protein sequence ID" value="SMR02531.1"/>
    <property type="molecule type" value="Genomic_DNA"/>
</dbReference>
<accession>A0A1Y6HJ08</accession>
<feature type="region of interest" description="Disordered" evidence="1">
    <location>
        <begin position="1"/>
        <end position="34"/>
    </location>
</feature>
<evidence type="ECO:0000256" key="1">
    <source>
        <dbReference type="SAM" id="MobiDB-lite"/>
    </source>
</evidence>
<protein>
    <submittedName>
        <fullName evidence="2">Uncharacterized protein</fullName>
    </submittedName>
</protein>
<evidence type="ECO:0000313" key="2">
    <source>
        <dbReference type="EMBL" id="SMR02531.1"/>
    </source>
</evidence>
<sequence>MRPTTSTPFLRTGKTEAPNDIQSSTEHGGHVLPQQVDPHVNAQLARSFPRRPVHPAPFRPPRASVGERVAESVATTAATLRVLPNSAMRLAPALFAYSIARNDPNVRACWAIAGGCGLVGHIGLRGVEQVARYAQSGARWYAAVRSSRPVTVAGRAKELGTSEACLYEALDLVTMRGEEQGEIEMSEAELNALAKDLHHIATEQKMRLDPDLWRAASGHGDNASALIGHLLELARSRAEVASSLASSATN</sequence>
<organism evidence="2 3">
    <name type="scientific">Xanthomonas fragariae</name>
    <dbReference type="NCBI Taxonomy" id="48664"/>
    <lineage>
        <taxon>Bacteria</taxon>
        <taxon>Pseudomonadati</taxon>
        <taxon>Pseudomonadota</taxon>
        <taxon>Gammaproteobacteria</taxon>
        <taxon>Lysobacterales</taxon>
        <taxon>Lysobacteraceae</taxon>
        <taxon>Xanthomonas</taxon>
    </lineage>
</organism>